<feature type="region of interest" description="Disordered" evidence="2">
    <location>
        <begin position="136"/>
        <end position="168"/>
    </location>
</feature>
<evidence type="ECO:0000313" key="5">
    <source>
        <dbReference type="Proteomes" id="UP000198224"/>
    </source>
</evidence>
<feature type="compositionally biased region" description="Polar residues" evidence="2">
    <location>
        <begin position="1"/>
        <end position="13"/>
    </location>
</feature>
<feature type="compositionally biased region" description="Low complexity" evidence="2">
    <location>
        <begin position="53"/>
        <end position="63"/>
    </location>
</feature>
<feature type="compositionally biased region" description="Pro residues" evidence="2">
    <location>
        <begin position="18"/>
        <end position="52"/>
    </location>
</feature>
<keyword evidence="3" id="KW-1133">Transmembrane helix</keyword>
<feature type="region of interest" description="Disordered" evidence="2">
    <location>
        <begin position="1"/>
        <end position="95"/>
    </location>
</feature>
<feature type="transmembrane region" description="Helical" evidence="3">
    <location>
        <begin position="101"/>
        <end position="125"/>
    </location>
</feature>
<dbReference type="RefSeq" id="WP_088986444.1">
    <property type="nucleotide sequence ID" value="NZ_LT607409.1"/>
</dbReference>
<name>A0A1C4UK86_9ACTN</name>
<evidence type="ECO:0008006" key="6">
    <source>
        <dbReference type="Google" id="ProtNLM"/>
    </source>
</evidence>
<dbReference type="Gene3D" id="2.60.40.1240">
    <property type="match status" value="1"/>
</dbReference>
<evidence type="ECO:0000256" key="3">
    <source>
        <dbReference type="SAM" id="Phobius"/>
    </source>
</evidence>
<dbReference type="AlphaFoldDB" id="A0A1C4UK86"/>
<keyword evidence="1" id="KW-0732">Signal</keyword>
<gene>
    <name evidence="4" type="ORF">GA0070612_0507</name>
</gene>
<dbReference type="EMBL" id="LT607409">
    <property type="protein sequence ID" value="SCE72146.1"/>
    <property type="molecule type" value="Genomic_DNA"/>
</dbReference>
<keyword evidence="3" id="KW-0472">Membrane</keyword>
<keyword evidence="3" id="KW-0812">Transmembrane</keyword>
<sequence length="294" mass="29552">MTHPQPSAGQQDSHQPDQEPPTQPSSITPPQPAGDPALPPTPLPQTPLPPSPWSAAGSASQPPFSGAAYPATGEGHPVAGGPGHPLATSPPMPAQGSKKTVVAVAVSAAVLTLLACAGGIVAVVMGTKRAATGVTEAGPTPGVSREVVQPPARVPASAPPAGDTRNMSPGDTLVIDGDEGTIEITVTKFSTATKPCKAYGLKPDEGMYVIADVQLTVTKGTASANPLFFNWVAADGSQANAVAGAFSGCGKPMPSADELTAGTRRTGSVVFDVHDASGVLEYQPMFETAGSWKP</sequence>
<reference evidence="5" key="1">
    <citation type="submission" date="2016-06" db="EMBL/GenBank/DDBJ databases">
        <authorList>
            <person name="Varghese N."/>
            <person name="Submissions Spin"/>
        </authorList>
    </citation>
    <scope>NUCLEOTIDE SEQUENCE [LARGE SCALE GENOMIC DNA]</scope>
    <source>
        <strain evidence="5">DSM 45160</strain>
    </source>
</reference>
<proteinExistence type="predicted"/>
<accession>A0A1C4UK86</accession>
<evidence type="ECO:0000256" key="1">
    <source>
        <dbReference type="ARBA" id="ARBA00022729"/>
    </source>
</evidence>
<feature type="compositionally biased region" description="Low complexity" evidence="2">
    <location>
        <begin position="147"/>
        <end position="161"/>
    </location>
</feature>
<dbReference type="Proteomes" id="UP000198224">
    <property type="component" value="Chromosome I"/>
</dbReference>
<organism evidence="4 5">
    <name type="scientific">Micromonospora chokoriensis</name>
    <dbReference type="NCBI Taxonomy" id="356851"/>
    <lineage>
        <taxon>Bacteria</taxon>
        <taxon>Bacillati</taxon>
        <taxon>Actinomycetota</taxon>
        <taxon>Actinomycetes</taxon>
        <taxon>Micromonosporales</taxon>
        <taxon>Micromonosporaceae</taxon>
        <taxon>Micromonospora</taxon>
    </lineage>
</organism>
<keyword evidence="5" id="KW-1185">Reference proteome</keyword>
<protein>
    <recommendedName>
        <fullName evidence="6">DUF4352 domain-containing protein</fullName>
    </recommendedName>
</protein>
<evidence type="ECO:0000256" key="2">
    <source>
        <dbReference type="SAM" id="MobiDB-lite"/>
    </source>
</evidence>
<evidence type="ECO:0000313" key="4">
    <source>
        <dbReference type="EMBL" id="SCE72146.1"/>
    </source>
</evidence>
<dbReference type="InterPro" id="IPR029050">
    <property type="entry name" value="Immunoprotect_excell_Ig-like"/>
</dbReference>